<proteinExistence type="predicted"/>
<dbReference type="AlphaFoldDB" id="A0AAV2E763"/>
<gene>
    <name evidence="2" type="ORF">LTRI10_LOCUS23035</name>
</gene>
<evidence type="ECO:0000313" key="3">
    <source>
        <dbReference type="Proteomes" id="UP001497516"/>
    </source>
</evidence>
<dbReference type="EMBL" id="OZ034817">
    <property type="protein sequence ID" value="CAL1381669.1"/>
    <property type="molecule type" value="Genomic_DNA"/>
</dbReference>
<accession>A0AAV2E763</accession>
<name>A0AAV2E763_9ROSI</name>
<feature type="region of interest" description="Disordered" evidence="1">
    <location>
        <begin position="1"/>
        <end position="75"/>
    </location>
</feature>
<reference evidence="2 3" key="1">
    <citation type="submission" date="2024-04" db="EMBL/GenBank/DDBJ databases">
        <authorList>
            <person name="Fracassetti M."/>
        </authorList>
    </citation>
    <scope>NUCLEOTIDE SEQUENCE [LARGE SCALE GENOMIC DNA]</scope>
</reference>
<organism evidence="2 3">
    <name type="scientific">Linum trigynum</name>
    <dbReference type="NCBI Taxonomy" id="586398"/>
    <lineage>
        <taxon>Eukaryota</taxon>
        <taxon>Viridiplantae</taxon>
        <taxon>Streptophyta</taxon>
        <taxon>Embryophyta</taxon>
        <taxon>Tracheophyta</taxon>
        <taxon>Spermatophyta</taxon>
        <taxon>Magnoliopsida</taxon>
        <taxon>eudicotyledons</taxon>
        <taxon>Gunneridae</taxon>
        <taxon>Pentapetalae</taxon>
        <taxon>rosids</taxon>
        <taxon>fabids</taxon>
        <taxon>Malpighiales</taxon>
        <taxon>Linaceae</taxon>
        <taxon>Linum</taxon>
    </lineage>
</organism>
<keyword evidence="3" id="KW-1185">Reference proteome</keyword>
<evidence type="ECO:0000256" key="1">
    <source>
        <dbReference type="SAM" id="MobiDB-lite"/>
    </source>
</evidence>
<evidence type="ECO:0000313" key="2">
    <source>
        <dbReference type="EMBL" id="CAL1381669.1"/>
    </source>
</evidence>
<protein>
    <submittedName>
        <fullName evidence="2">Uncharacterized protein</fullName>
    </submittedName>
</protein>
<dbReference type="Proteomes" id="UP001497516">
    <property type="component" value="Chromosome 4"/>
</dbReference>
<sequence length="75" mass="7906">MLPSPMEVSDQPQLPAKPLEPPSSNAQKHNLLPPVGVKQSRNVVEVQSPVEQAKASSRVESPDGGSLAEPSQPSL</sequence>